<reference evidence="1 2" key="1">
    <citation type="journal article" date="2019" name="PLoS ONE">
        <title>Comparative genome analysis indicates high evolutionary potential of pathogenicity genes in Colletotrichum tanaceti.</title>
        <authorList>
            <person name="Lelwala R.V."/>
            <person name="Korhonen P.K."/>
            <person name="Young N.D."/>
            <person name="Scott J.B."/>
            <person name="Ades P.A."/>
            <person name="Gasser R.B."/>
            <person name="Taylor P.W.J."/>
        </authorList>
    </citation>
    <scope>NUCLEOTIDE SEQUENCE [LARGE SCALE GENOMIC DNA]</scope>
    <source>
        <strain evidence="1">BRIP57314</strain>
    </source>
</reference>
<dbReference type="EMBL" id="PJEX01000257">
    <property type="protein sequence ID" value="TKW52163.1"/>
    <property type="molecule type" value="Genomic_DNA"/>
</dbReference>
<proteinExistence type="predicted"/>
<dbReference type="InterPro" id="IPR032675">
    <property type="entry name" value="LRR_dom_sf"/>
</dbReference>
<dbReference type="STRING" id="1306861.A0A4U6XAB8"/>
<dbReference type="Proteomes" id="UP000310108">
    <property type="component" value="Unassembled WGS sequence"/>
</dbReference>
<dbReference type="AlphaFoldDB" id="A0A4U6XAB8"/>
<dbReference type="OrthoDB" id="4838245at2759"/>
<gene>
    <name evidence="1" type="ORF">CTA1_10517</name>
</gene>
<keyword evidence="2" id="KW-1185">Reference proteome</keyword>
<evidence type="ECO:0000313" key="2">
    <source>
        <dbReference type="Proteomes" id="UP000310108"/>
    </source>
</evidence>
<dbReference type="SUPFAM" id="SSF52058">
    <property type="entry name" value="L domain-like"/>
    <property type="match status" value="1"/>
</dbReference>
<evidence type="ECO:0008006" key="3">
    <source>
        <dbReference type="Google" id="ProtNLM"/>
    </source>
</evidence>
<name>A0A4U6XAB8_9PEZI</name>
<protein>
    <recommendedName>
        <fullName evidence="3">F-box domain-containing protein</fullName>
    </recommendedName>
</protein>
<sequence length="401" mass="45755">MASLLNLPLEITHQILSELASPSPEPGVDVFLSQDEPQLFDAERQNRGLSSMAKLCRTCRQLQESVEPQLNRFIYIQNPDAKLLLSLLKKWNARPHCAEYTRYLAIGAKRPRSSAPLENIADSDLTLVSDLVKQLNIELRSDWHEFSWRVDILIELVIFKARNVRWIAVSFTPKKGIYRGSFDWLRGVDGGATSIRFNHLQHFKLFQSGSRTMDEIQPVLDRAPNLQNLYLDTVQFTNHKNRLPTSLTGLCLTGCSITPAIFESVTADVAKLCHLRYDKTSLRRQSPMMRAFAKHGTTLRSLIVYFHLDSRLETDLPLDSFKNLESLTTDLRSFGQGGGSQLMRLLPFSLRELRVVSFGGLQKRQLRSFADGLSEREKRLSRHLAVYMDGADGMFDYQRLP</sequence>
<comment type="caution">
    <text evidence="1">The sequence shown here is derived from an EMBL/GenBank/DDBJ whole genome shotgun (WGS) entry which is preliminary data.</text>
</comment>
<dbReference type="Gene3D" id="3.80.10.10">
    <property type="entry name" value="Ribonuclease Inhibitor"/>
    <property type="match status" value="1"/>
</dbReference>
<organism evidence="1 2">
    <name type="scientific">Colletotrichum tanaceti</name>
    <dbReference type="NCBI Taxonomy" id="1306861"/>
    <lineage>
        <taxon>Eukaryota</taxon>
        <taxon>Fungi</taxon>
        <taxon>Dikarya</taxon>
        <taxon>Ascomycota</taxon>
        <taxon>Pezizomycotina</taxon>
        <taxon>Sordariomycetes</taxon>
        <taxon>Hypocreomycetidae</taxon>
        <taxon>Glomerellales</taxon>
        <taxon>Glomerellaceae</taxon>
        <taxon>Colletotrichum</taxon>
        <taxon>Colletotrichum destructivum species complex</taxon>
    </lineage>
</organism>
<evidence type="ECO:0000313" key="1">
    <source>
        <dbReference type="EMBL" id="TKW52163.1"/>
    </source>
</evidence>
<accession>A0A4U6XAB8</accession>